<feature type="transmembrane region" description="Helical" evidence="2">
    <location>
        <begin position="212"/>
        <end position="236"/>
    </location>
</feature>
<feature type="transmembrane region" description="Helical" evidence="2">
    <location>
        <begin position="133"/>
        <end position="157"/>
    </location>
</feature>
<dbReference type="HOGENOM" id="CLU_997680_0_0_1"/>
<protein>
    <submittedName>
        <fullName evidence="3">Uncharacterized protein</fullName>
    </submittedName>
</protein>
<dbReference type="AlphaFoldDB" id="A0A0C3BEU7"/>
<reference evidence="4" key="2">
    <citation type="submission" date="2015-01" db="EMBL/GenBank/DDBJ databases">
        <title>Evolutionary Origins and Diversification of the Mycorrhizal Mutualists.</title>
        <authorList>
            <consortium name="DOE Joint Genome Institute"/>
            <consortium name="Mycorrhizal Genomics Consortium"/>
            <person name="Kohler A."/>
            <person name="Kuo A."/>
            <person name="Nagy L.G."/>
            <person name="Floudas D."/>
            <person name="Copeland A."/>
            <person name="Barry K.W."/>
            <person name="Cichocki N."/>
            <person name="Veneault-Fourrey C."/>
            <person name="LaButti K."/>
            <person name="Lindquist E.A."/>
            <person name="Lipzen A."/>
            <person name="Lundell T."/>
            <person name="Morin E."/>
            <person name="Murat C."/>
            <person name="Riley R."/>
            <person name="Ohm R."/>
            <person name="Sun H."/>
            <person name="Tunlid A."/>
            <person name="Henrissat B."/>
            <person name="Grigoriev I.V."/>
            <person name="Hibbett D.S."/>
            <person name="Martin F."/>
        </authorList>
    </citation>
    <scope>NUCLEOTIDE SEQUENCE [LARGE SCALE GENOMIC DNA]</scope>
    <source>
        <strain evidence="4">h7</strain>
    </source>
</reference>
<evidence type="ECO:0000256" key="2">
    <source>
        <dbReference type="SAM" id="Phobius"/>
    </source>
</evidence>
<organism evidence="3 4">
    <name type="scientific">Hebeloma cylindrosporum</name>
    <dbReference type="NCBI Taxonomy" id="76867"/>
    <lineage>
        <taxon>Eukaryota</taxon>
        <taxon>Fungi</taxon>
        <taxon>Dikarya</taxon>
        <taxon>Basidiomycota</taxon>
        <taxon>Agaricomycotina</taxon>
        <taxon>Agaricomycetes</taxon>
        <taxon>Agaricomycetidae</taxon>
        <taxon>Agaricales</taxon>
        <taxon>Agaricineae</taxon>
        <taxon>Hymenogastraceae</taxon>
        <taxon>Hebeloma</taxon>
    </lineage>
</organism>
<dbReference type="Proteomes" id="UP000053424">
    <property type="component" value="Unassembled WGS sequence"/>
</dbReference>
<evidence type="ECO:0000313" key="4">
    <source>
        <dbReference type="Proteomes" id="UP000053424"/>
    </source>
</evidence>
<keyword evidence="4" id="KW-1185">Reference proteome</keyword>
<gene>
    <name evidence="3" type="ORF">M413DRAFT_14631</name>
</gene>
<feature type="transmembrane region" description="Helical" evidence="2">
    <location>
        <begin position="256"/>
        <end position="276"/>
    </location>
</feature>
<feature type="transmembrane region" description="Helical" evidence="2">
    <location>
        <begin position="177"/>
        <end position="200"/>
    </location>
</feature>
<keyword evidence="2" id="KW-1133">Transmembrane helix</keyword>
<feature type="compositionally biased region" description="Basic and acidic residues" evidence="1">
    <location>
        <begin position="63"/>
        <end position="85"/>
    </location>
</feature>
<keyword evidence="2" id="KW-0472">Membrane</keyword>
<name>A0A0C3BEU7_HEBCY</name>
<evidence type="ECO:0000313" key="3">
    <source>
        <dbReference type="EMBL" id="KIM35295.1"/>
    </source>
</evidence>
<keyword evidence="2" id="KW-0812">Transmembrane</keyword>
<sequence>MIPKKTVKVPRSNDHHHRFLPTIPAREDRRRWRHRSVECRGEYGKIKLGCRASITSRVTDFVSTRERKEPTDQGDKEDQRLDVDKGRKRSRVYVKTTMEPRNQIGGTWNGIDTPGRGENISVHLTLYRPDNKFLVPHTIPTFTGGVIVAFSISLLSFANDLKANNHIDGPAFLTIVLLYFSTAGGSLFIAVVLGILAVLPQRQTSNGRRYKLGIVLLTTFLSLMLLGMLAGLIYMANSITIDDAGEAGRFHLDSVILYPLISALLLLLTVFLFWLFRFG</sequence>
<evidence type="ECO:0000256" key="1">
    <source>
        <dbReference type="SAM" id="MobiDB-lite"/>
    </source>
</evidence>
<feature type="region of interest" description="Disordered" evidence="1">
    <location>
        <begin position="60"/>
        <end position="86"/>
    </location>
</feature>
<dbReference type="EMBL" id="KN831824">
    <property type="protein sequence ID" value="KIM35295.1"/>
    <property type="molecule type" value="Genomic_DNA"/>
</dbReference>
<reference evidence="3 4" key="1">
    <citation type="submission" date="2014-04" db="EMBL/GenBank/DDBJ databases">
        <authorList>
            <consortium name="DOE Joint Genome Institute"/>
            <person name="Kuo A."/>
            <person name="Gay G."/>
            <person name="Dore J."/>
            <person name="Kohler A."/>
            <person name="Nagy L.G."/>
            <person name="Floudas D."/>
            <person name="Copeland A."/>
            <person name="Barry K.W."/>
            <person name="Cichocki N."/>
            <person name="Veneault-Fourrey C."/>
            <person name="LaButti K."/>
            <person name="Lindquist E.A."/>
            <person name="Lipzen A."/>
            <person name="Lundell T."/>
            <person name="Morin E."/>
            <person name="Murat C."/>
            <person name="Sun H."/>
            <person name="Tunlid A."/>
            <person name="Henrissat B."/>
            <person name="Grigoriev I.V."/>
            <person name="Hibbett D.S."/>
            <person name="Martin F."/>
            <person name="Nordberg H.P."/>
            <person name="Cantor M.N."/>
            <person name="Hua S.X."/>
        </authorList>
    </citation>
    <scope>NUCLEOTIDE SEQUENCE [LARGE SCALE GENOMIC DNA]</scope>
    <source>
        <strain evidence="4">h7</strain>
    </source>
</reference>
<proteinExistence type="predicted"/>
<accession>A0A0C3BEU7</accession>